<reference evidence="3" key="1">
    <citation type="submission" date="2016-10" db="EMBL/GenBank/DDBJ databases">
        <authorList>
            <person name="Varghese N."/>
            <person name="Submissions S."/>
        </authorList>
    </citation>
    <scope>NUCLEOTIDE SEQUENCE [LARGE SCALE GENOMIC DNA]</scope>
    <source>
        <strain evidence="3">DSM 17101</strain>
    </source>
</reference>
<evidence type="ECO:0008006" key="4">
    <source>
        <dbReference type="Google" id="ProtNLM"/>
    </source>
</evidence>
<dbReference type="AlphaFoldDB" id="A0A1H0W1R8"/>
<gene>
    <name evidence="2" type="ORF">SAMN04489708_13111</name>
</gene>
<dbReference type="Pfam" id="PF14014">
    <property type="entry name" value="DUF4230"/>
    <property type="match status" value="1"/>
</dbReference>
<evidence type="ECO:0000313" key="2">
    <source>
        <dbReference type="EMBL" id="SDP84518.1"/>
    </source>
</evidence>
<name>A0A1H0W1R8_9BURK</name>
<sequence>MRRVSLSALLLAAALAAAATWTLGSRRAAPPAPASPPLVAVESLGDLVSVRVRYANVIEFHRTMTQGIPWTRWELPIGETRVLLVARGDCLVGTDLRAARYEQVDTAARTAVLALPAPRTVSARVSHGTRDEGGSYFYALHGSGLEPLVPGSEHRTQAIEAALRIAQQDVAQACATPETLREARTNTEAVLKPLLSASGWNVAVRWP</sequence>
<proteinExistence type="predicted"/>
<dbReference type="OrthoDB" id="8818969at2"/>
<keyword evidence="1" id="KW-0732">Signal</keyword>
<dbReference type="EMBL" id="FNJL01000031">
    <property type="protein sequence ID" value="SDP84518.1"/>
    <property type="molecule type" value="Genomic_DNA"/>
</dbReference>
<dbReference type="Proteomes" id="UP000199317">
    <property type="component" value="Unassembled WGS sequence"/>
</dbReference>
<evidence type="ECO:0000256" key="1">
    <source>
        <dbReference type="SAM" id="SignalP"/>
    </source>
</evidence>
<feature type="chain" id="PRO_5011575418" description="DUF4230 domain-containing protein" evidence="1">
    <location>
        <begin position="20"/>
        <end position="207"/>
    </location>
</feature>
<dbReference type="RefSeq" id="WP_092838290.1">
    <property type="nucleotide sequence ID" value="NZ_CP028290.1"/>
</dbReference>
<accession>A0A1H0W1R8</accession>
<organism evidence="2 3">
    <name type="scientific">Paracidovorax cattleyae</name>
    <dbReference type="NCBI Taxonomy" id="80868"/>
    <lineage>
        <taxon>Bacteria</taxon>
        <taxon>Pseudomonadati</taxon>
        <taxon>Pseudomonadota</taxon>
        <taxon>Betaproteobacteria</taxon>
        <taxon>Burkholderiales</taxon>
        <taxon>Comamonadaceae</taxon>
        <taxon>Paracidovorax</taxon>
    </lineage>
</organism>
<feature type="signal peptide" evidence="1">
    <location>
        <begin position="1"/>
        <end position="19"/>
    </location>
</feature>
<protein>
    <recommendedName>
        <fullName evidence="4">DUF4230 domain-containing protein</fullName>
    </recommendedName>
</protein>
<keyword evidence="3" id="KW-1185">Reference proteome</keyword>
<evidence type="ECO:0000313" key="3">
    <source>
        <dbReference type="Proteomes" id="UP000199317"/>
    </source>
</evidence>
<dbReference type="InterPro" id="IPR025324">
    <property type="entry name" value="DUF4230"/>
</dbReference>